<evidence type="ECO:0000313" key="2">
    <source>
        <dbReference type="Proteomes" id="UP000218418"/>
    </source>
</evidence>
<accession>A0A1Z4LYH1</accession>
<name>A0A1Z4LYH1_9CYAN</name>
<proteinExistence type="predicted"/>
<keyword evidence="2" id="KW-1185">Reference proteome</keyword>
<evidence type="ECO:0008006" key="3">
    <source>
        <dbReference type="Google" id="ProtNLM"/>
    </source>
</evidence>
<protein>
    <recommendedName>
        <fullName evidence="3">DUF721 domain-containing protein</fullName>
    </recommendedName>
</protein>
<gene>
    <name evidence="1" type="ORF">NIES267_57680</name>
</gene>
<dbReference type="AlphaFoldDB" id="A0A1Z4LYH1"/>
<organism evidence="1 2">
    <name type="scientific">Calothrix parasitica NIES-267</name>
    <dbReference type="NCBI Taxonomy" id="1973488"/>
    <lineage>
        <taxon>Bacteria</taxon>
        <taxon>Bacillati</taxon>
        <taxon>Cyanobacteriota</taxon>
        <taxon>Cyanophyceae</taxon>
        <taxon>Nostocales</taxon>
        <taxon>Calotrichaceae</taxon>
        <taxon>Calothrix</taxon>
    </lineage>
</organism>
<sequence>MISEETLAKEFIRVISEYYPKVGEVLDGCYIKVVTSYWGRPPKSLRHIVIYCPEEIISYVETHKQKLTDVAENMGLVQVVFRNASRLLRDPMSKIKQSDPRMWLDLQWVSK</sequence>
<reference evidence="1 2" key="1">
    <citation type="submission" date="2017-06" db="EMBL/GenBank/DDBJ databases">
        <title>Genome sequencing of cyanobaciteial culture collection at National Institute for Environmental Studies (NIES).</title>
        <authorList>
            <person name="Hirose Y."/>
            <person name="Shimura Y."/>
            <person name="Fujisawa T."/>
            <person name="Nakamura Y."/>
            <person name="Kawachi M."/>
        </authorList>
    </citation>
    <scope>NUCLEOTIDE SEQUENCE [LARGE SCALE GENOMIC DNA]</scope>
    <source>
        <strain evidence="1 2">NIES-267</strain>
    </source>
</reference>
<dbReference type="Proteomes" id="UP000218418">
    <property type="component" value="Chromosome"/>
</dbReference>
<evidence type="ECO:0000313" key="1">
    <source>
        <dbReference type="EMBL" id="BAY86262.1"/>
    </source>
</evidence>
<dbReference type="EMBL" id="AP018227">
    <property type="protein sequence ID" value="BAY86262.1"/>
    <property type="molecule type" value="Genomic_DNA"/>
</dbReference>
<dbReference type="OrthoDB" id="513533at2"/>